<protein>
    <recommendedName>
        <fullName evidence="3">C-JID domain-containing protein</fullName>
    </recommendedName>
</protein>
<feature type="non-terminal residue" evidence="4">
    <location>
        <position position="1"/>
    </location>
</feature>
<dbReference type="Gene3D" id="3.80.10.10">
    <property type="entry name" value="Ribonuclease Inhibitor"/>
    <property type="match status" value="3"/>
</dbReference>
<keyword evidence="2" id="KW-0677">Repeat</keyword>
<dbReference type="InterPro" id="IPR001611">
    <property type="entry name" value="Leu-rich_rpt"/>
</dbReference>
<sequence length="667" mass="76721">GTESIEGMVVPCELESYICNRSRAFRKLSSLRLLIVKGDEIGCYGPISDPIDYLPNSLQWLDWSYYPFESLPANFQPRKLVGLYMFSSCIVELWEGFKVFDRLTTINLSWSKNLRRTPDFSGVPNLQRIILKQCVSLEEVHSSIVYLRKLILLNMENCKNLEFFPSSIQMESLESFNISGCLKLQNFPEIEGNMDSLSELRLAHTAILELTSSVGCLSAISLLDLSLCKELFGLPTNVCQLMKLKILILKGCSRLTTLPENLGNLEQLEELYADDTDIWQLPDSINFLNKLIVLSLRKGWNVKCHSSVNLKLSNRNDLWKLKKLDLSGCNLLDEDIYDLRLLSSLSELNLSRNKFVYLADIHHLSQLRYLNITYCENLRMLHSLPRSLWELHADDFLAKDCTFFLPSCKELHLISFTNSSYEQLYSDKGSDSSLMVDNGQRENMISTTVQNLTDSIRRIEMIFLSERVPSAIIYPERAIPKWFDYSSKEEKISVNLPKDWYNENFLGFVVCCSTYMGDGVYGPADSSISGNYDNTFIKTKLICRDHWQELKVVEKRCKMSTASSTFCCYLCIAFIPFYSLWQASDDTLDITNPNQYWLFEASLDLSISNDWAVRLVYCKREDVVDIPEGLDIVQFLTCIENGWPVDLRRLLASSGKILPRYERGKYK</sequence>
<organism evidence="4 5">
    <name type="scientific">Datura stramonium</name>
    <name type="common">Jimsonweed</name>
    <name type="synonym">Common thornapple</name>
    <dbReference type="NCBI Taxonomy" id="4076"/>
    <lineage>
        <taxon>Eukaryota</taxon>
        <taxon>Viridiplantae</taxon>
        <taxon>Streptophyta</taxon>
        <taxon>Embryophyta</taxon>
        <taxon>Tracheophyta</taxon>
        <taxon>Spermatophyta</taxon>
        <taxon>Magnoliopsida</taxon>
        <taxon>eudicotyledons</taxon>
        <taxon>Gunneridae</taxon>
        <taxon>Pentapetalae</taxon>
        <taxon>asterids</taxon>
        <taxon>lamiids</taxon>
        <taxon>Solanales</taxon>
        <taxon>Solanaceae</taxon>
        <taxon>Solanoideae</taxon>
        <taxon>Datureae</taxon>
        <taxon>Datura</taxon>
    </lineage>
</organism>
<dbReference type="PANTHER" id="PTHR11017">
    <property type="entry name" value="LEUCINE-RICH REPEAT-CONTAINING PROTEIN"/>
    <property type="match status" value="1"/>
</dbReference>
<feature type="domain" description="C-JID" evidence="3">
    <location>
        <begin position="475"/>
        <end position="620"/>
    </location>
</feature>
<dbReference type="Proteomes" id="UP000823775">
    <property type="component" value="Unassembled WGS sequence"/>
</dbReference>
<proteinExistence type="predicted"/>
<gene>
    <name evidence="4" type="ORF">HAX54_015317</name>
</gene>
<keyword evidence="1" id="KW-0433">Leucine-rich repeat</keyword>
<dbReference type="PROSITE" id="PS51450">
    <property type="entry name" value="LRR"/>
    <property type="match status" value="1"/>
</dbReference>
<dbReference type="Pfam" id="PF20160">
    <property type="entry name" value="C-JID"/>
    <property type="match status" value="1"/>
</dbReference>
<name>A0ABS8TSN0_DATST</name>
<dbReference type="InterPro" id="IPR032675">
    <property type="entry name" value="LRR_dom_sf"/>
</dbReference>
<dbReference type="InterPro" id="IPR045344">
    <property type="entry name" value="C-JID"/>
</dbReference>
<dbReference type="InterPro" id="IPR044974">
    <property type="entry name" value="Disease_R_plants"/>
</dbReference>
<evidence type="ECO:0000256" key="1">
    <source>
        <dbReference type="ARBA" id="ARBA00022614"/>
    </source>
</evidence>
<evidence type="ECO:0000313" key="4">
    <source>
        <dbReference type="EMBL" id="MCD7473447.1"/>
    </source>
</evidence>
<evidence type="ECO:0000259" key="3">
    <source>
        <dbReference type="Pfam" id="PF20160"/>
    </source>
</evidence>
<dbReference type="EMBL" id="JACEIK010001973">
    <property type="protein sequence ID" value="MCD7473447.1"/>
    <property type="molecule type" value="Genomic_DNA"/>
</dbReference>
<reference evidence="4 5" key="1">
    <citation type="journal article" date="2021" name="BMC Genomics">
        <title>Datura genome reveals duplications of psychoactive alkaloid biosynthetic genes and high mutation rate following tissue culture.</title>
        <authorList>
            <person name="Rajewski A."/>
            <person name="Carter-House D."/>
            <person name="Stajich J."/>
            <person name="Litt A."/>
        </authorList>
    </citation>
    <scope>NUCLEOTIDE SEQUENCE [LARGE SCALE GENOMIC DNA]</scope>
    <source>
        <strain evidence="4">AR-01</strain>
    </source>
</reference>
<dbReference type="PANTHER" id="PTHR11017:SF580">
    <property type="entry name" value="ADP-RIBOSYL CYCLASE_CYCLIC ADP-RIBOSE HYDROLASE"/>
    <property type="match status" value="1"/>
</dbReference>
<keyword evidence="5" id="KW-1185">Reference proteome</keyword>
<evidence type="ECO:0000256" key="2">
    <source>
        <dbReference type="ARBA" id="ARBA00022737"/>
    </source>
</evidence>
<dbReference type="SUPFAM" id="SSF52058">
    <property type="entry name" value="L domain-like"/>
    <property type="match status" value="1"/>
</dbReference>
<accession>A0ABS8TSN0</accession>
<comment type="caution">
    <text evidence="4">The sequence shown here is derived from an EMBL/GenBank/DDBJ whole genome shotgun (WGS) entry which is preliminary data.</text>
</comment>
<evidence type="ECO:0000313" key="5">
    <source>
        <dbReference type="Proteomes" id="UP000823775"/>
    </source>
</evidence>